<dbReference type="Proteomes" id="UP000545493">
    <property type="component" value="Unassembled WGS sequence"/>
</dbReference>
<keyword evidence="6" id="KW-1185">Reference proteome</keyword>
<proteinExistence type="predicted"/>
<dbReference type="PANTHER" id="PTHR19211">
    <property type="entry name" value="ATP-BINDING TRANSPORT PROTEIN-RELATED"/>
    <property type="match status" value="1"/>
</dbReference>
<dbReference type="EMBL" id="JAAOYM010000001">
    <property type="protein sequence ID" value="NIJ12215.1"/>
    <property type="molecule type" value="Genomic_DNA"/>
</dbReference>
<dbReference type="InterPro" id="IPR050611">
    <property type="entry name" value="ABCF"/>
</dbReference>
<comment type="caution">
    <text evidence="5">The sequence shown here is derived from an EMBL/GenBank/DDBJ whole genome shotgun (WGS) entry which is preliminary data.</text>
</comment>
<dbReference type="InterPro" id="IPR017871">
    <property type="entry name" value="ABC_transporter-like_CS"/>
</dbReference>
<dbReference type="GO" id="GO:0016887">
    <property type="term" value="F:ATP hydrolysis activity"/>
    <property type="evidence" value="ECO:0007669"/>
    <property type="project" value="InterPro"/>
</dbReference>
<keyword evidence="3 5" id="KW-0067">ATP-binding</keyword>
<dbReference type="PROSITE" id="PS50893">
    <property type="entry name" value="ABC_TRANSPORTER_2"/>
    <property type="match status" value="1"/>
</dbReference>
<dbReference type="FunFam" id="3.40.50.300:FF:000011">
    <property type="entry name" value="Putative ABC transporter ATP-binding component"/>
    <property type="match status" value="1"/>
</dbReference>
<dbReference type="GO" id="GO:0005524">
    <property type="term" value="F:ATP binding"/>
    <property type="evidence" value="ECO:0007669"/>
    <property type="project" value="UniProtKB-KW"/>
</dbReference>
<organism evidence="5 6">
    <name type="scientific">Saccharomonospora amisosensis</name>
    <dbReference type="NCBI Taxonomy" id="1128677"/>
    <lineage>
        <taxon>Bacteria</taxon>
        <taxon>Bacillati</taxon>
        <taxon>Actinomycetota</taxon>
        <taxon>Actinomycetes</taxon>
        <taxon>Pseudonocardiales</taxon>
        <taxon>Pseudonocardiaceae</taxon>
        <taxon>Saccharomonospora</taxon>
    </lineage>
</organism>
<dbReference type="Pfam" id="PF00005">
    <property type="entry name" value="ABC_tran"/>
    <property type="match status" value="2"/>
</dbReference>
<name>A0A7X5UQB9_9PSEU</name>
<protein>
    <submittedName>
        <fullName evidence="5">Macrolide transport system ATP-binding/permease protein</fullName>
    </submittedName>
</protein>
<dbReference type="PANTHER" id="PTHR19211:SF14">
    <property type="entry name" value="ATP-BINDING CASSETTE SUB-FAMILY F MEMBER 1"/>
    <property type="match status" value="1"/>
</dbReference>
<keyword evidence="2" id="KW-0547">Nucleotide-binding</keyword>
<reference evidence="5 6" key="1">
    <citation type="submission" date="2020-03" db="EMBL/GenBank/DDBJ databases">
        <title>Sequencing the genomes of 1000 actinobacteria strains.</title>
        <authorList>
            <person name="Klenk H.-P."/>
        </authorList>
    </citation>
    <scope>NUCLEOTIDE SEQUENCE [LARGE SCALE GENOMIC DNA]</scope>
    <source>
        <strain evidence="5 6">DSM 45685</strain>
    </source>
</reference>
<dbReference type="SMART" id="SM00382">
    <property type="entry name" value="AAA"/>
    <property type="match status" value="2"/>
</dbReference>
<dbReference type="RefSeq" id="WP_167170647.1">
    <property type="nucleotide sequence ID" value="NZ_JAAOYM010000001.1"/>
</dbReference>
<gene>
    <name evidence="5" type="ORF">FHU38_002559</name>
</gene>
<feature type="domain" description="ABC transporter" evidence="4">
    <location>
        <begin position="14"/>
        <end position="268"/>
    </location>
</feature>
<evidence type="ECO:0000256" key="3">
    <source>
        <dbReference type="ARBA" id="ARBA00022840"/>
    </source>
</evidence>
<keyword evidence="1" id="KW-0677">Repeat</keyword>
<dbReference type="Gene3D" id="3.40.50.300">
    <property type="entry name" value="P-loop containing nucleotide triphosphate hydrolases"/>
    <property type="match status" value="2"/>
</dbReference>
<evidence type="ECO:0000259" key="4">
    <source>
        <dbReference type="PROSITE" id="PS50893"/>
    </source>
</evidence>
<evidence type="ECO:0000313" key="6">
    <source>
        <dbReference type="Proteomes" id="UP000545493"/>
    </source>
</evidence>
<dbReference type="PROSITE" id="PS00211">
    <property type="entry name" value="ABC_TRANSPORTER_1"/>
    <property type="match status" value="2"/>
</dbReference>
<evidence type="ECO:0000256" key="2">
    <source>
        <dbReference type="ARBA" id="ARBA00022741"/>
    </source>
</evidence>
<dbReference type="AlphaFoldDB" id="A0A7X5UQB9"/>
<sequence length="540" mass="59058">MSTHCFPSSPSVSLRARDLSYGYGDRIVFTGVDFTAGAGQRVGLVGENGAGKTTLLRLLARRLTPTSGTVDGGDDIGLLHQELPLPPGATIAEVIDDALAHFRTVARRLDCLGERLAEHPDDQDALSEYGRVLEWAQAHELWDADRRAALVCAGLGVGHLGSDRKLGTLSGGERSRLALAALLVRRPRTLLLDEPTNHLDDGALEFLESHLAALTGAVVLSSHDRVFLDAVCTHIVDLDPALGGPTRYRGRYSDYLLAKRAERARWEQRHTEEQRELRRLRHTVAVTSHDINHDRPPRDNAKLAYDYKTGRVQRQISRRVRDARRRLAELEQTQVSKPPPPLRFAGALTAESVPPLLLSARDLEVPGRLRLDELIIDGTTRLLVTGGNGTGKSTLLAVLAGRLRPARGDLWRTDGLRTALLEQDVTFADHTRTPRELYTRSAGPDAPALPELGLLSPRDVDQPLGRLSVGQRRRLALALLLADPPQLLLLDEPTNHISPALAEELTEALGGAPGAVVVASHDRWLRRGWSDRELAVEGSA</sequence>
<dbReference type="InterPro" id="IPR003439">
    <property type="entry name" value="ABC_transporter-like_ATP-bd"/>
</dbReference>
<dbReference type="InterPro" id="IPR003593">
    <property type="entry name" value="AAA+_ATPase"/>
</dbReference>
<dbReference type="InterPro" id="IPR027417">
    <property type="entry name" value="P-loop_NTPase"/>
</dbReference>
<dbReference type="SUPFAM" id="SSF52540">
    <property type="entry name" value="P-loop containing nucleoside triphosphate hydrolases"/>
    <property type="match status" value="2"/>
</dbReference>
<evidence type="ECO:0000313" key="5">
    <source>
        <dbReference type="EMBL" id="NIJ12215.1"/>
    </source>
</evidence>
<evidence type="ECO:0000256" key="1">
    <source>
        <dbReference type="ARBA" id="ARBA00022737"/>
    </source>
</evidence>
<accession>A0A7X5UQB9</accession>